<dbReference type="SUPFAM" id="SSF53474">
    <property type="entry name" value="alpha/beta-Hydrolases"/>
    <property type="match status" value="1"/>
</dbReference>
<name>A0A1G7ZWW6_9VIBR</name>
<dbReference type="Proteomes" id="UP000198854">
    <property type="component" value="Unassembled WGS sequence"/>
</dbReference>
<evidence type="ECO:0000256" key="2">
    <source>
        <dbReference type="ARBA" id="ARBA00022801"/>
    </source>
</evidence>
<dbReference type="Pfam" id="PF00756">
    <property type="entry name" value="Esterase"/>
    <property type="match status" value="1"/>
</dbReference>
<accession>A0A1G7ZWW6</accession>
<dbReference type="GO" id="GO:0016788">
    <property type="term" value="F:hydrolase activity, acting on ester bonds"/>
    <property type="evidence" value="ECO:0007669"/>
    <property type="project" value="TreeGrafter"/>
</dbReference>
<gene>
    <name evidence="4" type="ORF">SAMN04488136_1097</name>
</gene>
<keyword evidence="3" id="KW-0732">Signal</keyword>
<evidence type="ECO:0000313" key="5">
    <source>
        <dbReference type="Proteomes" id="UP000198854"/>
    </source>
</evidence>
<dbReference type="InterPro" id="IPR029058">
    <property type="entry name" value="AB_hydrolase_fold"/>
</dbReference>
<dbReference type="InterPro" id="IPR052558">
    <property type="entry name" value="Siderophore_Hydrolase_D"/>
</dbReference>
<dbReference type="RefSeq" id="WP_093272544.1">
    <property type="nucleotide sequence ID" value="NZ_FNDD01000009.1"/>
</dbReference>
<sequence>MKKLLASTFATLLSTQVVAEQPLTYAELFNHPSTILNETRQYSVHLPSDYQRNKHQHYPVVYLLDGENRMLQVSGIIQSFQGGLSPNVPDMIIVGVHNTNRMRDYTPTHSLTLPSGDAGPGYAETGGGRQFLKYLTDELIPIINAQYRTAKPNIMIGHSLGGLTALDAMSLHTDDFQAYISIDPSLWFDYPNYYSYLEKSFEQPFKTPVSLYLAMANNPFTPGIGRSNFHRDHLLNFAKKIAPDTDEKNLYLNSHYFENENHHTVYHLAVYNGLSWLFDGYGLNTAPRELTLEKVRDRYQSLNLRLHSDLKPDQSYLKLLEKKAARWPNMEIPADEVKKIDAYFYPAKQ</sequence>
<evidence type="ECO:0000256" key="3">
    <source>
        <dbReference type="SAM" id="SignalP"/>
    </source>
</evidence>
<reference evidence="4 5" key="1">
    <citation type="submission" date="2016-10" db="EMBL/GenBank/DDBJ databases">
        <authorList>
            <person name="de Groot N.N."/>
        </authorList>
    </citation>
    <scope>NUCLEOTIDE SEQUENCE [LARGE SCALE GENOMIC DNA]</scope>
    <source>
        <strain evidence="4 5">CGMCC 1.10228</strain>
    </source>
</reference>
<dbReference type="AlphaFoldDB" id="A0A1G7ZWW6"/>
<comment type="similarity">
    <text evidence="1">Belongs to the esterase D family.</text>
</comment>
<feature type="signal peptide" evidence="3">
    <location>
        <begin position="1"/>
        <end position="19"/>
    </location>
</feature>
<evidence type="ECO:0008006" key="6">
    <source>
        <dbReference type="Google" id="ProtNLM"/>
    </source>
</evidence>
<dbReference type="PANTHER" id="PTHR40841:SF2">
    <property type="entry name" value="SIDEROPHORE-DEGRADING ESTERASE (EUROFUNG)"/>
    <property type="match status" value="1"/>
</dbReference>
<proteinExistence type="inferred from homology"/>
<evidence type="ECO:0000256" key="1">
    <source>
        <dbReference type="ARBA" id="ARBA00005622"/>
    </source>
</evidence>
<dbReference type="Gene3D" id="3.40.50.1820">
    <property type="entry name" value="alpha/beta hydrolase"/>
    <property type="match status" value="1"/>
</dbReference>
<dbReference type="PANTHER" id="PTHR40841">
    <property type="entry name" value="SIDEROPHORE TRIACETYLFUSARININE C ESTERASE"/>
    <property type="match status" value="1"/>
</dbReference>
<dbReference type="STRING" id="861298.SAMN04488136_1097"/>
<feature type="chain" id="PRO_5011792834" description="Esterase" evidence="3">
    <location>
        <begin position="20"/>
        <end position="349"/>
    </location>
</feature>
<dbReference type="EMBL" id="FNDD01000009">
    <property type="protein sequence ID" value="SDH13179.1"/>
    <property type="molecule type" value="Genomic_DNA"/>
</dbReference>
<dbReference type="OrthoDB" id="9784036at2"/>
<protein>
    <recommendedName>
        <fullName evidence="6">Esterase</fullName>
    </recommendedName>
</protein>
<evidence type="ECO:0000313" key="4">
    <source>
        <dbReference type="EMBL" id="SDH13179.1"/>
    </source>
</evidence>
<keyword evidence="2" id="KW-0378">Hydrolase</keyword>
<dbReference type="InterPro" id="IPR000801">
    <property type="entry name" value="Esterase-like"/>
</dbReference>
<organism evidence="4 5">
    <name type="scientific">Vibrio xiamenensis</name>
    <dbReference type="NCBI Taxonomy" id="861298"/>
    <lineage>
        <taxon>Bacteria</taxon>
        <taxon>Pseudomonadati</taxon>
        <taxon>Pseudomonadota</taxon>
        <taxon>Gammaproteobacteria</taxon>
        <taxon>Vibrionales</taxon>
        <taxon>Vibrionaceae</taxon>
        <taxon>Vibrio</taxon>
    </lineage>
</organism>
<keyword evidence="5" id="KW-1185">Reference proteome</keyword>